<dbReference type="OrthoDB" id="2860904at2"/>
<dbReference type="Pfam" id="PF13577">
    <property type="entry name" value="SnoaL_4"/>
    <property type="match status" value="2"/>
</dbReference>
<gene>
    <name evidence="2" type="ORF">NZ35_18150</name>
</gene>
<name>A0A0A6D9F5_9PSED</name>
<evidence type="ECO:0000313" key="2">
    <source>
        <dbReference type="EMBL" id="KHA71840.1"/>
    </source>
</evidence>
<feature type="domain" description="SnoaL-like" evidence="1">
    <location>
        <begin position="177"/>
        <end position="296"/>
    </location>
</feature>
<comment type="caution">
    <text evidence="2">The sequence shown here is derived from an EMBL/GenBank/DDBJ whole genome shotgun (WGS) entry which is preliminary data.</text>
</comment>
<reference evidence="2 3" key="1">
    <citation type="submission" date="2014-10" db="EMBL/GenBank/DDBJ databases">
        <title>Draft genome sequence of Pseudomonas chlororaphis EA105.</title>
        <authorList>
            <person name="McCully L.M."/>
            <person name="Bitzer A.S."/>
            <person name="Spence C."/>
            <person name="Bais H."/>
            <person name="Silby M.W."/>
        </authorList>
    </citation>
    <scope>NUCLEOTIDE SEQUENCE [LARGE SCALE GENOMIC DNA]</scope>
    <source>
        <strain evidence="2 3">EA105</strain>
    </source>
</reference>
<dbReference type="SUPFAM" id="SSF54427">
    <property type="entry name" value="NTF2-like"/>
    <property type="match status" value="2"/>
</dbReference>
<sequence length="315" mass="35078">MTGSNDRTEIKGVIATFLEAWESGNWESAGDIFTDNCQLVTSHMSAHEGGRKIVRAFQQDRVKADGFSVKATNHYVGGGETDANFSFYAYGHISKATKSATLGFGMTVTGSLKKTAGTWRLDSVLIALNWVTGDYSLAIHWQLPPGDDGWRIGDPAPTIVSELNSPWLAFPNSTPSVPSEECIAETYARYSWALDQADMQLLAHCFANDAAGDFQPMGLIEGRHAIIGSFKEFRRPWPWMQHFADVLEIKSDEEKGVAEMIVGRVIPGNSHTQDGTPLYGAHYRMRLRRKHEGFWQLTWSEYRPGWFNANAAPRV</sequence>
<evidence type="ECO:0000259" key="1">
    <source>
        <dbReference type="Pfam" id="PF13577"/>
    </source>
</evidence>
<dbReference type="Gene3D" id="3.10.450.50">
    <property type="match status" value="2"/>
</dbReference>
<dbReference type="AlphaFoldDB" id="A0A0A6D9F5"/>
<dbReference type="EMBL" id="JSFK01000018">
    <property type="protein sequence ID" value="KHA71840.1"/>
    <property type="molecule type" value="Genomic_DNA"/>
</dbReference>
<accession>A0A0A6D9F5</accession>
<protein>
    <recommendedName>
        <fullName evidence="1">SnoaL-like domain-containing protein</fullName>
    </recommendedName>
</protein>
<dbReference type="InterPro" id="IPR032710">
    <property type="entry name" value="NTF2-like_dom_sf"/>
</dbReference>
<dbReference type="InterPro" id="IPR037401">
    <property type="entry name" value="SnoaL-like"/>
</dbReference>
<feature type="domain" description="SnoaL-like" evidence="1">
    <location>
        <begin position="5"/>
        <end position="122"/>
    </location>
</feature>
<proteinExistence type="predicted"/>
<dbReference type="Proteomes" id="UP000030564">
    <property type="component" value="Unassembled WGS sequence"/>
</dbReference>
<organism evidence="2 3">
    <name type="scientific">Pseudomonas chlororaphis</name>
    <dbReference type="NCBI Taxonomy" id="587753"/>
    <lineage>
        <taxon>Bacteria</taxon>
        <taxon>Pseudomonadati</taxon>
        <taxon>Pseudomonadota</taxon>
        <taxon>Gammaproteobacteria</taxon>
        <taxon>Pseudomonadales</taxon>
        <taxon>Pseudomonadaceae</taxon>
        <taxon>Pseudomonas</taxon>
    </lineage>
</organism>
<dbReference type="PATRIC" id="fig|587753.9.peg.1745"/>
<evidence type="ECO:0000313" key="3">
    <source>
        <dbReference type="Proteomes" id="UP000030564"/>
    </source>
</evidence>